<keyword evidence="5" id="KW-0234">DNA repair</keyword>
<dbReference type="PROSITE" id="PS50162">
    <property type="entry name" value="RECA_2"/>
    <property type="match status" value="1"/>
</dbReference>
<feature type="domain" description="RecA family profile 1" evidence="7">
    <location>
        <begin position="65"/>
        <end position="250"/>
    </location>
</feature>
<dbReference type="STRING" id="46731.A0A3M6U8U9"/>
<evidence type="ECO:0000256" key="3">
    <source>
        <dbReference type="ARBA" id="ARBA00022763"/>
    </source>
</evidence>
<dbReference type="GO" id="GO:0090656">
    <property type="term" value="P:t-circle formation"/>
    <property type="evidence" value="ECO:0007669"/>
    <property type="project" value="TreeGrafter"/>
</dbReference>
<sequence>YSSLFTTLISAKLANKTTILCMSAADLERVTKLSSFDVSVLLKAVSLSLPCPPMRTALSLYKNSQGHRLSLGCQILDGFLHGGFLNEGITEITGVSSSGKTQVCLQLCLSVQLPHEQGGLGGASLFTIGAVYISTEDVFPSKRLHQLTQCFTKSQVLHPSSCKLNLNDNIFIEHAADVDDLQNIITHRLPLLLNRGAIKLVIIDSITALFRVEYSLGETSKRAKVLRSFGAQLQKLSHLHSIPVICVNQVSDVIKTEGNGSRIGNKTVIPALGLAWSSMVTTRLMLSRTEQLIQPNDGERNPVIKRCLQIVFAPHLPSTSCFYYIDTEGVHGYKEQNCNEKKENRSIQRH</sequence>
<dbReference type="EMBL" id="RCHS01002011">
    <property type="protein sequence ID" value="RMX50122.1"/>
    <property type="molecule type" value="Genomic_DNA"/>
</dbReference>
<evidence type="ECO:0000256" key="4">
    <source>
        <dbReference type="ARBA" id="ARBA00022840"/>
    </source>
</evidence>
<dbReference type="GO" id="GO:0033065">
    <property type="term" value="C:Rad51C-XRCC3 complex"/>
    <property type="evidence" value="ECO:0007669"/>
    <property type="project" value="TreeGrafter"/>
</dbReference>
<keyword evidence="3" id="KW-0227">DNA damage</keyword>
<dbReference type="GO" id="GO:0045003">
    <property type="term" value="P:double-strand break repair via synthesis-dependent strand annealing"/>
    <property type="evidence" value="ECO:0007669"/>
    <property type="project" value="TreeGrafter"/>
</dbReference>
<organism evidence="8 9">
    <name type="scientific">Pocillopora damicornis</name>
    <name type="common">Cauliflower coral</name>
    <name type="synonym">Millepora damicornis</name>
    <dbReference type="NCBI Taxonomy" id="46731"/>
    <lineage>
        <taxon>Eukaryota</taxon>
        <taxon>Metazoa</taxon>
        <taxon>Cnidaria</taxon>
        <taxon>Anthozoa</taxon>
        <taxon>Hexacorallia</taxon>
        <taxon>Scleractinia</taxon>
        <taxon>Astrocoeniina</taxon>
        <taxon>Pocilloporidae</taxon>
        <taxon>Pocillopora</taxon>
    </lineage>
</organism>
<dbReference type="GO" id="GO:0005657">
    <property type="term" value="C:replication fork"/>
    <property type="evidence" value="ECO:0007669"/>
    <property type="project" value="TreeGrafter"/>
</dbReference>
<dbReference type="GO" id="GO:0000722">
    <property type="term" value="P:telomere maintenance via recombination"/>
    <property type="evidence" value="ECO:0007669"/>
    <property type="project" value="TreeGrafter"/>
</dbReference>
<evidence type="ECO:0000313" key="8">
    <source>
        <dbReference type="EMBL" id="RMX50122.1"/>
    </source>
</evidence>
<dbReference type="PANTHER" id="PTHR46487:SF1">
    <property type="entry name" value="DNA REPAIR PROTEIN XRCC3"/>
    <property type="match status" value="1"/>
</dbReference>
<dbReference type="GO" id="GO:0000400">
    <property type="term" value="F:four-way junction DNA binding"/>
    <property type="evidence" value="ECO:0007669"/>
    <property type="project" value="TreeGrafter"/>
</dbReference>
<name>A0A3M6U8U9_POCDA</name>
<evidence type="ECO:0000256" key="6">
    <source>
        <dbReference type="ARBA" id="ARBA00023242"/>
    </source>
</evidence>
<dbReference type="InterPro" id="IPR027417">
    <property type="entry name" value="P-loop_NTPase"/>
</dbReference>
<dbReference type="InterPro" id="IPR020588">
    <property type="entry name" value="RecA_ATP-bd"/>
</dbReference>
<comment type="subcellular location">
    <subcellularLocation>
        <location evidence="1">Nucleus</location>
    </subcellularLocation>
</comment>
<evidence type="ECO:0000256" key="2">
    <source>
        <dbReference type="ARBA" id="ARBA00022741"/>
    </source>
</evidence>
<dbReference type="OrthoDB" id="1861185at2759"/>
<dbReference type="GO" id="GO:0071140">
    <property type="term" value="P:resolution of mitotic recombination intermediates"/>
    <property type="evidence" value="ECO:0007669"/>
    <property type="project" value="TreeGrafter"/>
</dbReference>
<evidence type="ECO:0000313" key="9">
    <source>
        <dbReference type="Proteomes" id="UP000275408"/>
    </source>
</evidence>
<evidence type="ECO:0000256" key="5">
    <source>
        <dbReference type="ARBA" id="ARBA00023204"/>
    </source>
</evidence>
<dbReference type="SUPFAM" id="SSF52540">
    <property type="entry name" value="P-loop containing nucleoside triphosphate hydrolases"/>
    <property type="match status" value="1"/>
</dbReference>
<dbReference type="CDD" id="cd19491">
    <property type="entry name" value="XRCC3"/>
    <property type="match status" value="1"/>
</dbReference>
<dbReference type="AlphaFoldDB" id="A0A3M6U8U9"/>
<gene>
    <name evidence="8" type="ORF">pdam_00002897</name>
</gene>
<dbReference type="PIRSF" id="PIRSF005856">
    <property type="entry name" value="Rad51"/>
    <property type="match status" value="1"/>
</dbReference>
<keyword evidence="6" id="KW-0539">Nucleus</keyword>
<accession>A0A3M6U8U9</accession>
<comment type="caution">
    <text evidence="8">The sequence shown here is derived from an EMBL/GenBank/DDBJ whole genome shotgun (WGS) entry which is preliminary data.</text>
</comment>
<evidence type="ECO:0000256" key="1">
    <source>
        <dbReference type="ARBA" id="ARBA00004123"/>
    </source>
</evidence>
<reference evidence="8 9" key="1">
    <citation type="journal article" date="2018" name="Sci. Rep.">
        <title>Comparative analysis of the Pocillopora damicornis genome highlights role of immune system in coral evolution.</title>
        <authorList>
            <person name="Cunning R."/>
            <person name="Bay R.A."/>
            <person name="Gillette P."/>
            <person name="Baker A.C."/>
            <person name="Traylor-Knowles N."/>
        </authorList>
    </citation>
    <scope>NUCLEOTIDE SEQUENCE [LARGE SCALE GENOMIC DNA]</scope>
    <source>
        <strain evidence="8">RSMAS</strain>
        <tissue evidence="8">Whole animal</tissue>
    </source>
</reference>
<proteinExistence type="predicted"/>
<dbReference type="InterPro" id="IPR016467">
    <property type="entry name" value="DNA_recomb/repair_RecA-like"/>
</dbReference>
<protein>
    <recommendedName>
        <fullName evidence="7">RecA family profile 1 domain-containing protein</fullName>
    </recommendedName>
</protein>
<keyword evidence="9" id="KW-1185">Reference proteome</keyword>
<dbReference type="InterPro" id="IPR013632">
    <property type="entry name" value="Rad51_C"/>
</dbReference>
<dbReference type="GO" id="GO:0140664">
    <property type="term" value="F:ATP-dependent DNA damage sensor activity"/>
    <property type="evidence" value="ECO:0007669"/>
    <property type="project" value="InterPro"/>
</dbReference>
<dbReference type="Pfam" id="PF08423">
    <property type="entry name" value="Rad51"/>
    <property type="match status" value="1"/>
</dbReference>
<dbReference type="InterPro" id="IPR047348">
    <property type="entry name" value="XRCC3-like_C"/>
</dbReference>
<evidence type="ECO:0000259" key="7">
    <source>
        <dbReference type="PROSITE" id="PS50162"/>
    </source>
</evidence>
<feature type="non-terminal residue" evidence="8">
    <location>
        <position position="1"/>
    </location>
</feature>
<dbReference type="Gene3D" id="3.40.50.300">
    <property type="entry name" value="P-loop containing nucleotide triphosphate hydrolases"/>
    <property type="match status" value="1"/>
</dbReference>
<dbReference type="PANTHER" id="PTHR46487">
    <property type="entry name" value="DNA REPAIR PROTEIN XRCC3"/>
    <property type="match status" value="1"/>
</dbReference>
<keyword evidence="4" id="KW-0067">ATP-binding</keyword>
<keyword evidence="2" id="KW-0547">Nucleotide-binding</keyword>
<dbReference type="Proteomes" id="UP000275408">
    <property type="component" value="Unassembled WGS sequence"/>
</dbReference>
<dbReference type="GO" id="GO:0005524">
    <property type="term" value="F:ATP binding"/>
    <property type="evidence" value="ECO:0007669"/>
    <property type="project" value="UniProtKB-KW"/>
</dbReference>